<dbReference type="HOGENOM" id="CLU_010194_1_2_11"/>
<accession>A0A023X719</accession>
<evidence type="ECO:0000313" key="4">
    <source>
        <dbReference type="EMBL" id="MDX5895382.1"/>
    </source>
</evidence>
<dbReference type="InterPro" id="IPR002347">
    <property type="entry name" value="SDR_fam"/>
</dbReference>
<dbReference type="Pfam" id="PF13561">
    <property type="entry name" value="adh_short_C2"/>
    <property type="match status" value="1"/>
</dbReference>
<proteinExistence type="inferred from homology"/>
<dbReference type="GO" id="GO:0016616">
    <property type="term" value="F:oxidoreductase activity, acting on the CH-OH group of donors, NAD or NADP as acceptor"/>
    <property type="evidence" value="ECO:0007669"/>
    <property type="project" value="TreeGrafter"/>
</dbReference>
<dbReference type="PRINTS" id="PR00080">
    <property type="entry name" value="SDRFAMILY"/>
</dbReference>
<gene>
    <name evidence="3" type="ORF">RradSPS_2825</name>
    <name evidence="4" type="ORF">SIL72_15245</name>
</gene>
<dbReference type="Proteomes" id="UP000025229">
    <property type="component" value="Plasmid 1"/>
</dbReference>
<keyword evidence="5" id="KW-1185">Reference proteome</keyword>
<protein>
    <submittedName>
        <fullName evidence="3">Dehydrogenases with different specificities (Related to short-chain alcohol dehydrogenases)</fullName>
    </submittedName>
    <submittedName>
        <fullName evidence="4">SDR family oxidoreductase</fullName>
    </submittedName>
</protein>
<dbReference type="OrthoDB" id="9792003at2"/>
<organism evidence="3 5">
    <name type="scientific">Rubrobacter radiotolerans</name>
    <name type="common">Arthrobacter radiotolerans</name>
    <dbReference type="NCBI Taxonomy" id="42256"/>
    <lineage>
        <taxon>Bacteria</taxon>
        <taxon>Bacillati</taxon>
        <taxon>Actinomycetota</taxon>
        <taxon>Rubrobacteria</taxon>
        <taxon>Rubrobacterales</taxon>
        <taxon>Rubrobacteraceae</taxon>
        <taxon>Rubrobacter</taxon>
    </lineage>
</organism>
<dbReference type="PATRIC" id="fig|42256.3.peg.2880"/>
<evidence type="ECO:0000313" key="5">
    <source>
        <dbReference type="Proteomes" id="UP000025229"/>
    </source>
</evidence>
<dbReference type="Gene3D" id="3.40.50.720">
    <property type="entry name" value="NAD(P)-binding Rossmann-like Domain"/>
    <property type="match status" value="1"/>
</dbReference>
<dbReference type="AlphaFoldDB" id="A0A023X719"/>
<dbReference type="RefSeq" id="WP_041338570.1">
    <property type="nucleotide sequence ID" value="NZ_CP007515.1"/>
</dbReference>
<evidence type="ECO:0000256" key="1">
    <source>
        <dbReference type="ARBA" id="ARBA00006484"/>
    </source>
</evidence>
<sequence length="258" mass="26873">MQGAERRRLEGSVALVTGAGQGIGRATALRLAAEGATVAVNGREPAAKITRVVEACGGVPAVADVSDPEAVDGMVADLERRVGPVGILVANAAYMSMSPILKQSPDDWWKQVETNLSGTFYLIRSVLPGMRRLGGGRIVIVSSEWGVTGWENATAYAASKAGLISLGKTLGRELAPENIIVNVVAPGVIDTPQLEQDARDAGVSIERIKERYAGETPVGRIGRPEDVAATVAFLAAAESSAFVGQVLQPNGGTTRSWA</sequence>
<dbReference type="eggNOG" id="COG1028">
    <property type="taxonomic scope" value="Bacteria"/>
</dbReference>
<evidence type="ECO:0000313" key="3">
    <source>
        <dbReference type="EMBL" id="AHY48108.1"/>
    </source>
</evidence>
<comment type="similarity">
    <text evidence="1">Belongs to the short-chain dehydrogenases/reductases (SDR) family.</text>
</comment>
<keyword evidence="3" id="KW-0614">Plasmid</keyword>
<dbReference type="Proteomes" id="UP001281130">
    <property type="component" value="Unassembled WGS sequence"/>
</dbReference>
<dbReference type="InterPro" id="IPR036291">
    <property type="entry name" value="NAD(P)-bd_dom_sf"/>
</dbReference>
<evidence type="ECO:0000256" key="2">
    <source>
        <dbReference type="ARBA" id="ARBA00023002"/>
    </source>
</evidence>
<keyword evidence="2" id="KW-0560">Oxidoreductase</keyword>
<dbReference type="SUPFAM" id="SSF51735">
    <property type="entry name" value="NAD(P)-binding Rossmann-fold domains"/>
    <property type="match status" value="1"/>
</dbReference>
<dbReference type="KEGG" id="rrd:RradSPS_2825"/>
<dbReference type="FunFam" id="3.40.50.720:FF:000084">
    <property type="entry name" value="Short-chain dehydrogenase reductase"/>
    <property type="match status" value="1"/>
</dbReference>
<dbReference type="EMBL" id="JAWXXX010000002">
    <property type="protein sequence ID" value="MDX5895382.1"/>
    <property type="molecule type" value="Genomic_DNA"/>
</dbReference>
<name>A0A023X719_RUBRA</name>
<dbReference type="InterPro" id="IPR020904">
    <property type="entry name" value="Sc_DH/Rdtase_CS"/>
</dbReference>
<reference evidence="3 5" key="1">
    <citation type="submission" date="2014-03" db="EMBL/GenBank/DDBJ databases">
        <title>Complete genome sequence of the Radio-Resistant Rubrobacter radiotolerans RSPS-4.</title>
        <authorList>
            <person name="Egas C.C."/>
            <person name="Barroso C.C."/>
            <person name="Froufe H.J.C."/>
            <person name="Pacheco J.J."/>
            <person name="Albuquerque L.L."/>
            <person name="da Costa M.M.S."/>
        </authorList>
    </citation>
    <scope>NUCLEOTIDE SEQUENCE [LARGE SCALE GENOMIC DNA]</scope>
    <source>
        <strain evidence="3 5">RSPS-4</strain>
        <plasmid evidence="3 5">1</plasmid>
    </source>
</reference>
<geneLocation type="plasmid" evidence="3">
    <name>1</name>
</geneLocation>
<dbReference type="EMBL" id="CP007515">
    <property type="protein sequence ID" value="AHY48108.1"/>
    <property type="molecule type" value="Genomic_DNA"/>
</dbReference>
<dbReference type="PANTHER" id="PTHR42760">
    <property type="entry name" value="SHORT-CHAIN DEHYDROGENASES/REDUCTASES FAMILY MEMBER"/>
    <property type="match status" value="1"/>
</dbReference>
<dbReference type="PRINTS" id="PR00081">
    <property type="entry name" value="GDHRDH"/>
</dbReference>
<reference evidence="4" key="2">
    <citation type="submission" date="2023-11" db="EMBL/GenBank/DDBJ databases">
        <title>MicrobeMod: A computational toolkit for identifying prokaryotic methylation and restriction-modification with nanopore sequencing.</title>
        <authorList>
            <person name="Crits-Christoph A."/>
            <person name="Kang S.C."/>
            <person name="Lee H."/>
            <person name="Ostrov N."/>
        </authorList>
    </citation>
    <scope>NUCLEOTIDE SEQUENCE</scope>
    <source>
        <strain evidence="4">ATCC 51242</strain>
    </source>
</reference>
<dbReference type="GO" id="GO:0030497">
    <property type="term" value="P:fatty acid elongation"/>
    <property type="evidence" value="ECO:0007669"/>
    <property type="project" value="TreeGrafter"/>
</dbReference>
<dbReference type="PROSITE" id="PS00061">
    <property type="entry name" value="ADH_SHORT"/>
    <property type="match status" value="1"/>
</dbReference>
<dbReference type="PANTHER" id="PTHR42760:SF40">
    <property type="entry name" value="3-OXOACYL-[ACYL-CARRIER-PROTEIN] REDUCTASE, CHLOROPLASTIC"/>
    <property type="match status" value="1"/>
</dbReference>